<dbReference type="InterPro" id="IPR045136">
    <property type="entry name" value="Iah1-like"/>
</dbReference>
<sequence length="208" mass="23540">MTPKRIAFFGSSSIYGTADDEAGGFVNRFRLWYESIDNRHRVYNLGIWGEQTRSLIDRIAPEAARRRPHLIMVYPGFNDCRRQGFAEAPNAVPLPRFREAMQELISNAQAITETVVMTGYPFDESRTSPYLDTDSHYLLRDAEDYSSALVAVARRCQAGVLDLFTQLQCVDMNSLLAPDGLHCNAQGHEKLCVLTKDYFRAAYGLKAF</sequence>
<dbReference type="GO" id="GO:0016788">
    <property type="term" value="F:hydrolase activity, acting on ester bonds"/>
    <property type="evidence" value="ECO:0007669"/>
    <property type="project" value="UniProtKB-ARBA"/>
</dbReference>
<dbReference type="Proteomes" id="UP001155241">
    <property type="component" value="Unassembled WGS sequence"/>
</dbReference>
<dbReference type="AlphaFoldDB" id="A0A9X2F980"/>
<evidence type="ECO:0000259" key="1">
    <source>
        <dbReference type="Pfam" id="PF13472"/>
    </source>
</evidence>
<reference evidence="2" key="1">
    <citation type="submission" date="2022-06" db="EMBL/GenBank/DDBJ databases">
        <title>Aeoliella straminimaris, a novel planctomycete from sediments.</title>
        <authorList>
            <person name="Vitorino I.R."/>
            <person name="Lage O.M."/>
        </authorList>
    </citation>
    <scope>NUCLEOTIDE SEQUENCE</scope>
    <source>
        <strain evidence="2">ICT_H6.2</strain>
    </source>
</reference>
<protein>
    <submittedName>
        <fullName evidence="2">GDSL-type esterase/lipase family protein</fullName>
    </submittedName>
</protein>
<proteinExistence type="predicted"/>
<evidence type="ECO:0000313" key="3">
    <source>
        <dbReference type="Proteomes" id="UP001155241"/>
    </source>
</evidence>
<dbReference type="Gene3D" id="3.40.50.1110">
    <property type="entry name" value="SGNH hydrolase"/>
    <property type="match status" value="1"/>
</dbReference>
<comment type="caution">
    <text evidence="2">The sequence shown here is derived from an EMBL/GenBank/DDBJ whole genome shotgun (WGS) entry which is preliminary data.</text>
</comment>
<accession>A0A9X2F980</accession>
<dbReference type="Pfam" id="PF13472">
    <property type="entry name" value="Lipase_GDSL_2"/>
    <property type="match status" value="1"/>
</dbReference>
<keyword evidence="3" id="KW-1185">Reference proteome</keyword>
<dbReference type="SUPFAM" id="SSF52266">
    <property type="entry name" value="SGNH hydrolase"/>
    <property type="match status" value="1"/>
</dbReference>
<evidence type="ECO:0000313" key="2">
    <source>
        <dbReference type="EMBL" id="MCO6043927.1"/>
    </source>
</evidence>
<dbReference type="PANTHER" id="PTHR14209:SF19">
    <property type="entry name" value="ISOAMYL ACETATE-HYDROLYZING ESTERASE 1 HOMOLOG"/>
    <property type="match status" value="1"/>
</dbReference>
<name>A0A9X2F980_9BACT</name>
<gene>
    <name evidence="2" type="ORF">NG895_08410</name>
</gene>
<organism evidence="2 3">
    <name type="scientific">Aeoliella straminimaris</name>
    <dbReference type="NCBI Taxonomy" id="2954799"/>
    <lineage>
        <taxon>Bacteria</taxon>
        <taxon>Pseudomonadati</taxon>
        <taxon>Planctomycetota</taxon>
        <taxon>Planctomycetia</taxon>
        <taxon>Pirellulales</taxon>
        <taxon>Lacipirellulaceae</taxon>
        <taxon>Aeoliella</taxon>
    </lineage>
</organism>
<dbReference type="EMBL" id="JAMXLR010000026">
    <property type="protein sequence ID" value="MCO6043927.1"/>
    <property type="molecule type" value="Genomic_DNA"/>
</dbReference>
<dbReference type="RefSeq" id="WP_252852028.1">
    <property type="nucleotide sequence ID" value="NZ_JAMXLR010000026.1"/>
</dbReference>
<dbReference type="InterPro" id="IPR036514">
    <property type="entry name" value="SGNH_hydro_sf"/>
</dbReference>
<dbReference type="PANTHER" id="PTHR14209">
    <property type="entry name" value="ISOAMYL ACETATE-HYDROLYZING ESTERASE 1"/>
    <property type="match status" value="1"/>
</dbReference>
<feature type="domain" description="SGNH hydrolase-type esterase" evidence="1">
    <location>
        <begin position="8"/>
        <end position="189"/>
    </location>
</feature>
<dbReference type="InterPro" id="IPR013830">
    <property type="entry name" value="SGNH_hydro"/>
</dbReference>